<comment type="function">
    <text evidence="9">Splits internally a 1,3-beta-glucan molecule and transfers the newly generated reducing end (the donor) to the non-reducing end of another 1,3-beta-glucan molecule (the acceptor) forming a 1,3-beta linkage, resulting in the elongation of 1,3-beta-glucan chains in the cell wall.</text>
</comment>
<feature type="domain" description="X8" evidence="12">
    <location>
        <begin position="379"/>
        <end position="466"/>
    </location>
</feature>
<dbReference type="Gene3D" id="3.20.20.80">
    <property type="entry name" value="Glycosidases"/>
    <property type="match status" value="1"/>
</dbReference>
<evidence type="ECO:0000256" key="6">
    <source>
        <dbReference type="ARBA" id="ARBA00023157"/>
    </source>
</evidence>
<proteinExistence type="inferred from homology"/>
<keyword evidence="7" id="KW-0325">Glycoprotein</keyword>
<keyword evidence="6" id="KW-1015">Disulfide bond</keyword>
<protein>
    <recommendedName>
        <fullName evidence="9">1,3-beta-glucanosyltransferase</fullName>
        <ecNumber evidence="9">2.4.1.-</ecNumber>
    </recommendedName>
</protein>
<evidence type="ECO:0000256" key="4">
    <source>
        <dbReference type="ARBA" id="ARBA00022729"/>
    </source>
</evidence>
<evidence type="ECO:0000256" key="3">
    <source>
        <dbReference type="ARBA" id="ARBA00022622"/>
    </source>
</evidence>
<dbReference type="GO" id="GO:0071970">
    <property type="term" value="P:fungal-type cell wall (1-&gt;3)-beta-D-glucan biosynthetic process"/>
    <property type="evidence" value="ECO:0007669"/>
    <property type="project" value="TreeGrafter"/>
</dbReference>
<dbReference type="Pfam" id="PF07983">
    <property type="entry name" value="X8"/>
    <property type="match status" value="1"/>
</dbReference>
<reference evidence="13 14" key="1">
    <citation type="journal article" date="2014" name="Genome Biol. Evol.">
        <title>Comparative genomics and transcriptomics analyses reveal divergent lifestyle features of nematode endoparasitic fungus Hirsutella minnesotensis.</title>
        <authorList>
            <person name="Lai Y."/>
            <person name="Liu K."/>
            <person name="Zhang X."/>
            <person name="Zhang X."/>
            <person name="Li K."/>
            <person name="Wang N."/>
            <person name="Shu C."/>
            <person name="Wu Y."/>
            <person name="Wang C."/>
            <person name="Bushley K.E."/>
            <person name="Xiang M."/>
            <person name="Liu X."/>
        </authorList>
    </citation>
    <scope>NUCLEOTIDE SEQUENCE [LARGE SCALE GENOMIC DNA]</scope>
    <source>
        <strain evidence="13 14">3608</strain>
    </source>
</reference>
<feature type="region of interest" description="Disordered" evidence="10">
    <location>
        <begin position="459"/>
        <end position="481"/>
    </location>
</feature>
<dbReference type="Proteomes" id="UP000054481">
    <property type="component" value="Unassembled WGS sequence"/>
</dbReference>
<keyword evidence="11" id="KW-1133">Transmembrane helix</keyword>
<dbReference type="SMART" id="SM00768">
    <property type="entry name" value="X8"/>
    <property type="match status" value="1"/>
</dbReference>
<gene>
    <name evidence="13" type="ORF">HIM_06357</name>
</gene>
<feature type="compositionally biased region" description="Basic and acidic residues" evidence="10">
    <location>
        <begin position="469"/>
        <end position="480"/>
    </location>
</feature>
<dbReference type="SUPFAM" id="SSF51445">
    <property type="entry name" value="(Trans)glycosidases"/>
    <property type="match status" value="1"/>
</dbReference>
<dbReference type="AlphaFoldDB" id="A0A0F7ZJF7"/>
<dbReference type="PANTHER" id="PTHR31468:SF2">
    <property type="entry name" value="1,3-BETA-GLUCANOSYLTRANSFERASE GAS1"/>
    <property type="match status" value="1"/>
</dbReference>
<dbReference type="Pfam" id="PF03198">
    <property type="entry name" value="Glyco_hydro_72"/>
    <property type="match status" value="1"/>
</dbReference>
<evidence type="ECO:0000313" key="14">
    <source>
        <dbReference type="Proteomes" id="UP000054481"/>
    </source>
</evidence>
<evidence type="ECO:0000256" key="7">
    <source>
        <dbReference type="ARBA" id="ARBA00023180"/>
    </source>
</evidence>
<dbReference type="PANTHER" id="PTHR31468">
    <property type="entry name" value="1,3-BETA-GLUCANOSYLTRANSFERASE GAS1"/>
    <property type="match status" value="1"/>
</dbReference>
<keyword evidence="5 9" id="KW-0472">Membrane</keyword>
<dbReference type="FunFam" id="3.20.20.80:FF:000038">
    <property type="entry name" value="1,3-beta-glucanosyltransferase"/>
    <property type="match status" value="1"/>
</dbReference>
<comment type="similarity">
    <text evidence="2 9">Belongs to the glycosyl hydrolase 72 family.</text>
</comment>
<keyword evidence="8 9" id="KW-0449">Lipoprotein</keyword>
<accession>A0A0F7ZJF7</accession>
<evidence type="ECO:0000259" key="12">
    <source>
        <dbReference type="SMART" id="SM00768"/>
    </source>
</evidence>
<keyword evidence="3 9" id="KW-0336">GPI-anchor</keyword>
<dbReference type="Gene3D" id="1.20.58.1040">
    <property type="match status" value="1"/>
</dbReference>
<evidence type="ECO:0000256" key="2">
    <source>
        <dbReference type="ARBA" id="ARBA00007528"/>
    </source>
</evidence>
<evidence type="ECO:0000256" key="9">
    <source>
        <dbReference type="RuleBase" id="RU361209"/>
    </source>
</evidence>
<dbReference type="InterPro" id="IPR012946">
    <property type="entry name" value="X8"/>
</dbReference>
<dbReference type="EC" id="2.4.1.-" evidence="9"/>
<keyword evidence="9" id="KW-0808">Transferase</keyword>
<feature type="transmembrane region" description="Helical" evidence="11">
    <location>
        <begin position="493"/>
        <end position="514"/>
    </location>
</feature>
<dbReference type="GO" id="GO:0042124">
    <property type="term" value="F:1,3-beta-glucanosyltransferase activity"/>
    <property type="evidence" value="ECO:0007669"/>
    <property type="project" value="TreeGrafter"/>
</dbReference>
<evidence type="ECO:0000256" key="10">
    <source>
        <dbReference type="SAM" id="MobiDB-lite"/>
    </source>
</evidence>
<dbReference type="EMBL" id="KQ030527">
    <property type="protein sequence ID" value="KJZ74351.1"/>
    <property type="molecule type" value="Genomic_DNA"/>
</dbReference>
<feature type="signal peptide" evidence="9">
    <location>
        <begin position="1"/>
        <end position="19"/>
    </location>
</feature>
<evidence type="ECO:0000256" key="11">
    <source>
        <dbReference type="SAM" id="Phobius"/>
    </source>
</evidence>
<comment type="subcellular location">
    <subcellularLocation>
        <location evidence="1 9">Cell membrane</location>
        <topology evidence="1 9">Lipid-anchor</topology>
        <topology evidence="1 9">GPI-anchor</topology>
    </subcellularLocation>
</comment>
<evidence type="ECO:0000313" key="13">
    <source>
        <dbReference type="EMBL" id="KJZ74351.1"/>
    </source>
</evidence>
<feature type="chain" id="PRO_5005117397" description="1,3-beta-glucanosyltransferase" evidence="9">
    <location>
        <begin position="20"/>
        <end position="515"/>
    </location>
</feature>
<dbReference type="InterPro" id="IPR017853">
    <property type="entry name" value="GH"/>
</dbReference>
<evidence type="ECO:0000256" key="8">
    <source>
        <dbReference type="ARBA" id="ARBA00023288"/>
    </source>
</evidence>
<evidence type="ECO:0000256" key="5">
    <source>
        <dbReference type="ARBA" id="ARBA00023136"/>
    </source>
</evidence>
<dbReference type="GO" id="GO:0005886">
    <property type="term" value="C:plasma membrane"/>
    <property type="evidence" value="ECO:0007669"/>
    <property type="project" value="UniProtKB-SubCell"/>
</dbReference>
<keyword evidence="11" id="KW-0812">Transmembrane</keyword>
<evidence type="ECO:0000256" key="1">
    <source>
        <dbReference type="ARBA" id="ARBA00004609"/>
    </source>
</evidence>
<dbReference type="OrthoDB" id="421038at2759"/>
<sequence length="515" mass="55860">MAPRRVLLSLLALTGSVMGEFQPIGSKFFYKNGTQFFMKGVAYQQDIAPAGGDNDPTAVYTDPLADVKVCERDIPYLQELGTNTIRTYAINPKLDHSGCMKLLRDAGIYVVSDLGQPSLSINRDDPKWNTELFNRYKAVISELAKYDNVIGFFAGNEVTNNGTNTMASAFVKAAVRDSKAYIKSNKDITRWLGVGYATSDHAEIRAQLAHYFSCDSAEDSVDFWGYNVYSWCGDNTFHGAGWDKQVDFFEYYPVPTFLGEYGCNEIPGGGAARKFQETEALYSGNMTGVFSGGIVYMYHQEANDYGLVKVQNGKVTKLDSFDALKKEVTKAKPEGVSMDSYKPAGKLSECPAVDGKWESHKELPPTPDESLCDCMVKSATCVPKPDLSPKQYGELFGLVCSDKDACAGIKGDAKSGVYGAYNMCSDVAKLTHVLDAYSRKYKGGNSCDWGGKAVTQKASAESACSPPPADKKPKKTDDSSAAHGISLSRPFTLGGFALNMYVLAAVGTGVAMVAL</sequence>
<organism evidence="13 14">
    <name type="scientific">Hirsutella minnesotensis 3608</name>
    <dbReference type="NCBI Taxonomy" id="1043627"/>
    <lineage>
        <taxon>Eukaryota</taxon>
        <taxon>Fungi</taxon>
        <taxon>Dikarya</taxon>
        <taxon>Ascomycota</taxon>
        <taxon>Pezizomycotina</taxon>
        <taxon>Sordariomycetes</taxon>
        <taxon>Hypocreomycetidae</taxon>
        <taxon>Hypocreales</taxon>
        <taxon>Ophiocordycipitaceae</taxon>
        <taxon>Hirsutella</taxon>
    </lineage>
</organism>
<keyword evidence="14" id="KW-1185">Reference proteome</keyword>
<dbReference type="GO" id="GO:0031505">
    <property type="term" value="P:fungal-type cell wall organization"/>
    <property type="evidence" value="ECO:0007669"/>
    <property type="project" value="TreeGrafter"/>
</dbReference>
<dbReference type="GO" id="GO:0098552">
    <property type="term" value="C:side of membrane"/>
    <property type="evidence" value="ECO:0007669"/>
    <property type="project" value="UniProtKB-KW"/>
</dbReference>
<dbReference type="InterPro" id="IPR004886">
    <property type="entry name" value="Glucanosyltransferase"/>
</dbReference>
<name>A0A0F7ZJF7_9HYPO</name>
<keyword evidence="4 9" id="KW-0732">Signal</keyword>